<dbReference type="Proteomes" id="UP000663801">
    <property type="component" value="Unassembled WGS sequence"/>
</dbReference>
<dbReference type="EC" id="5.4.99.5" evidence="3"/>
<dbReference type="EMBL" id="JAERWL010000017">
    <property type="protein sequence ID" value="MBM9478413.1"/>
    <property type="molecule type" value="Genomic_DNA"/>
</dbReference>
<dbReference type="NCBIfam" id="TIGR01808">
    <property type="entry name" value="CM_M_hiGC-arch"/>
    <property type="match status" value="1"/>
</dbReference>
<dbReference type="GO" id="GO:0046417">
    <property type="term" value="P:chorismate metabolic process"/>
    <property type="evidence" value="ECO:0007669"/>
    <property type="project" value="InterPro"/>
</dbReference>
<dbReference type="GO" id="GO:0004106">
    <property type="term" value="F:chorismate mutase activity"/>
    <property type="evidence" value="ECO:0007669"/>
    <property type="project" value="UniProtKB-EC"/>
</dbReference>
<dbReference type="AlphaFoldDB" id="A0A938YHA8"/>
<feature type="compositionally biased region" description="Low complexity" evidence="1">
    <location>
        <begin position="1"/>
        <end position="20"/>
    </location>
</feature>
<dbReference type="Pfam" id="PF01817">
    <property type="entry name" value="CM_2"/>
    <property type="match status" value="1"/>
</dbReference>
<dbReference type="SMART" id="SM00830">
    <property type="entry name" value="CM_2"/>
    <property type="match status" value="1"/>
</dbReference>
<proteinExistence type="predicted"/>
<organism evidence="3 5">
    <name type="scientific">Nakamurella flavida</name>
    <dbReference type="NCBI Taxonomy" id="363630"/>
    <lineage>
        <taxon>Bacteria</taxon>
        <taxon>Bacillati</taxon>
        <taxon>Actinomycetota</taxon>
        <taxon>Actinomycetes</taxon>
        <taxon>Nakamurellales</taxon>
        <taxon>Nakamurellaceae</taxon>
        <taxon>Nakamurella</taxon>
    </lineage>
</organism>
<comment type="caution">
    <text evidence="3">The sequence shown here is derived from an EMBL/GenBank/DDBJ whole genome shotgun (WGS) entry which is preliminary data.</text>
</comment>
<dbReference type="PROSITE" id="PS51168">
    <property type="entry name" value="CHORISMATE_MUT_2"/>
    <property type="match status" value="1"/>
</dbReference>
<dbReference type="InterPro" id="IPR010958">
    <property type="entry name" value="Chorismate_mutase_highGC-bac"/>
</dbReference>
<feature type="domain" description="Chorismate mutase" evidence="2">
    <location>
        <begin position="33"/>
        <end position="116"/>
    </location>
</feature>
<name>A0A938YHA8_9ACTN</name>
<dbReference type="Gene3D" id="1.20.59.10">
    <property type="entry name" value="Chorismate mutase"/>
    <property type="match status" value="1"/>
</dbReference>
<reference evidence="3" key="1">
    <citation type="submission" date="2021-01" db="EMBL/GenBank/DDBJ databases">
        <title>KCTC 19127 draft genome.</title>
        <authorList>
            <person name="An D."/>
        </authorList>
    </citation>
    <scope>NUCLEOTIDE SEQUENCE</scope>
    <source>
        <strain evidence="3">KCTC 19127</strain>
    </source>
</reference>
<gene>
    <name evidence="3" type="ORF">JL107_05685</name>
    <name evidence="4" type="ORF">JL107_18340</name>
</gene>
<dbReference type="EMBL" id="JAERWL010000005">
    <property type="protein sequence ID" value="MBM9475927.1"/>
    <property type="molecule type" value="Genomic_DNA"/>
</dbReference>
<evidence type="ECO:0000256" key="1">
    <source>
        <dbReference type="SAM" id="MobiDB-lite"/>
    </source>
</evidence>
<evidence type="ECO:0000313" key="5">
    <source>
        <dbReference type="Proteomes" id="UP000663801"/>
    </source>
</evidence>
<dbReference type="InterPro" id="IPR002701">
    <property type="entry name" value="CM_II_prokaryot"/>
</dbReference>
<evidence type="ECO:0000313" key="3">
    <source>
        <dbReference type="EMBL" id="MBM9475927.1"/>
    </source>
</evidence>
<protein>
    <submittedName>
        <fullName evidence="3">Chorismate mutase</fullName>
        <ecNumber evidence="3">5.4.99.5</ecNumber>
    </submittedName>
</protein>
<dbReference type="InterPro" id="IPR036979">
    <property type="entry name" value="CM_dom_sf"/>
</dbReference>
<dbReference type="RefSeq" id="WP_205255988.1">
    <property type="nucleotide sequence ID" value="NZ_BAAAPV010000002.1"/>
</dbReference>
<keyword evidence="3" id="KW-0413">Isomerase</keyword>
<feature type="region of interest" description="Disordered" evidence="1">
    <location>
        <begin position="1"/>
        <end position="26"/>
    </location>
</feature>
<evidence type="ECO:0000313" key="4">
    <source>
        <dbReference type="EMBL" id="MBM9478413.1"/>
    </source>
</evidence>
<dbReference type="SUPFAM" id="SSF48600">
    <property type="entry name" value="Chorismate mutase II"/>
    <property type="match status" value="1"/>
</dbReference>
<dbReference type="InterPro" id="IPR036263">
    <property type="entry name" value="Chorismate_II_sf"/>
</dbReference>
<dbReference type="NCBIfam" id="NF005894">
    <property type="entry name" value="PRK07857.1"/>
    <property type="match status" value="1"/>
</dbReference>
<sequence length="116" mass="12370">MTSTVPTAASAPTDAAPTRPADSELELPEVAVPDDQAGIDALRVEIDAIDAELVRLIQQRTACSHAIGAARKKLGGTRIVYSREMQVLQRFRVLGSAGTDLGMMLLAMGRGRLGRR</sequence>
<evidence type="ECO:0000259" key="2">
    <source>
        <dbReference type="PROSITE" id="PS51168"/>
    </source>
</evidence>
<accession>A0A938YHA8</accession>
<keyword evidence="5" id="KW-1185">Reference proteome</keyword>